<dbReference type="CDD" id="cd09086">
    <property type="entry name" value="ExoIII-like_AP-endo"/>
    <property type="match status" value="1"/>
</dbReference>
<dbReference type="AlphaFoldDB" id="H5XJS0"/>
<proteinExistence type="inferred from homology"/>
<dbReference type="InterPro" id="IPR004808">
    <property type="entry name" value="AP_endonuc_1"/>
</dbReference>
<dbReference type="STRING" id="882082.SaccyDRAFT_1942"/>
<feature type="binding site" evidence="6">
    <location>
        <position position="279"/>
    </location>
    <ligand>
        <name>Mg(2+)</name>
        <dbReference type="ChEBI" id="CHEBI:18420"/>
        <label>1</label>
    </ligand>
</feature>
<dbReference type="Gene3D" id="3.60.10.10">
    <property type="entry name" value="Endonuclease/exonuclease/phosphatase"/>
    <property type="match status" value="1"/>
</dbReference>
<feature type="binding site" evidence="6">
    <location>
        <position position="181"/>
    </location>
    <ligand>
        <name>Mg(2+)</name>
        <dbReference type="ChEBI" id="CHEBI:18420"/>
        <label>1</label>
    </ligand>
</feature>
<comment type="cofactor">
    <cofactor evidence="6">
        <name>Mg(2+)</name>
        <dbReference type="ChEBI" id="CHEBI:18420"/>
    </cofactor>
    <cofactor evidence="6">
        <name>Mn(2+)</name>
        <dbReference type="ChEBI" id="CHEBI:29035"/>
    </cofactor>
    <text evidence="6">Probably binds two magnesium or manganese ions per subunit.</text>
</comment>
<keyword evidence="6" id="KW-0464">Manganese</keyword>
<dbReference type="NCBIfam" id="TIGR00633">
    <property type="entry name" value="xth"/>
    <property type="match status" value="1"/>
</dbReference>
<evidence type="ECO:0000256" key="8">
    <source>
        <dbReference type="SAM" id="MobiDB-lite"/>
    </source>
</evidence>
<dbReference type="GO" id="GO:0004519">
    <property type="term" value="F:endonuclease activity"/>
    <property type="evidence" value="ECO:0007669"/>
    <property type="project" value="InterPro"/>
</dbReference>
<dbReference type="PANTHER" id="PTHR43250">
    <property type="entry name" value="EXODEOXYRIBONUCLEASE III"/>
    <property type="match status" value="1"/>
</dbReference>
<evidence type="ECO:0000313" key="10">
    <source>
        <dbReference type="EMBL" id="EHR60836.1"/>
    </source>
</evidence>
<dbReference type="Proteomes" id="UP000002791">
    <property type="component" value="Chromosome"/>
</dbReference>
<dbReference type="GO" id="GO:0046872">
    <property type="term" value="F:metal ion binding"/>
    <property type="evidence" value="ECO:0007669"/>
    <property type="project" value="UniProtKB-KW"/>
</dbReference>
<dbReference type="HOGENOM" id="CLU_027539_0_2_11"/>
<evidence type="ECO:0000256" key="6">
    <source>
        <dbReference type="PIRSR" id="PIRSR604808-2"/>
    </source>
</evidence>
<dbReference type="SUPFAM" id="SSF56219">
    <property type="entry name" value="DNase I-like"/>
    <property type="match status" value="1"/>
</dbReference>
<feature type="domain" description="Endonuclease/exonuclease/phosphatase" evidence="9">
    <location>
        <begin position="34"/>
        <end position="280"/>
    </location>
</feature>
<keyword evidence="11" id="KW-1185">Reference proteome</keyword>
<dbReference type="EMBL" id="CM001440">
    <property type="protein sequence ID" value="EHR60836.1"/>
    <property type="molecule type" value="Genomic_DNA"/>
</dbReference>
<evidence type="ECO:0000256" key="1">
    <source>
        <dbReference type="ARBA" id="ARBA00007092"/>
    </source>
</evidence>
<keyword evidence="4 6" id="KW-0460">Magnesium</keyword>
<dbReference type="InterPro" id="IPR037493">
    <property type="entry name" value="ExoIII-like"/>
</dbReference>
<dbReference type="PROSITE" id="PS51435">
    <property type="entry name" value="AP_NUCLEASE_F1_4"/>
    <property type="match status" value="1"/>
</dbReference>
<feature type="active site" evidence="5">
    <location>
        <position position="138"/>
    </location>
</feature>
<evidence type="ECO:0000256" key="5">
    <source>
        <dbReference type="PIRSR" id="PIRSR604808-1"/>
    </source>
</evidence>
<evidence type="ECO:0000256" key="3">
    <source>
        <dbReference type="ARBA" id="ARBA00022801"/>
    </source>
</evidence>
<feature type="binding site" evidence="6">
    <location>
        <position position="280"/>
    </location>
    <ligand>
        <name>Mg(2+)</name>
        <dbReference type="ChEBI" id="CHEBI:18420"/>
        <label>1</label>
    </ligand>
</feature>
<feature type="binding site" evidence="6">
    <location>
        <position position="179"/>
    </location>
    <ligand>
        <name>Mg(2+)</name>
        <dbReference type="ChEBI" id="CHEBI:18420"/>
        <label>1</label>
    </ligand>
</feature>
<dbReference type="InterPro" id="IPR005135">
    <property type="entry name" value="Endo/exonuclease/phosphatase"/>
</dbReference>
<dbReference type="GO" id="GO:0006281">
    <property type="term" value="P:DNA repair"/>
    <property type="evidence" value="ECO:0007669"/>
    <property type="project" value="InterPro"/>
</dbReference>
<sequence>MRNREPEPVRIGRYTRLVTECVAPVCDSHGMRIATWNVNSITARLPRVLAWLRSAQPDVLCLQELKCGDEAFPRDEITELGYEVASHGTGRWNGVAVLSRVGLTGVTRGLADEPTYEDAAEPRAIGATCGGVRVWSVYVPNGREPDHPHYAYKLRWLEALHTTVLAENGPDRPFAVLGDFNIAPTDDDVWDVSVFAGSTHVTEPERKALAALRDAGLSDVVPRPLKYDHPYTYWDYRQLAFPKNRGMRIDLVYASRVFADAVTDAYVDREERKGKGASDHAPVVVDLTP</sequence>
<feature type="site" description="Transition state stabilizer" evidence="7">
    <location>
        <position position="181"/>
    </location>
</feature>
<dbReference type="NCBIfam" id="TIGR00195">
    <property type="entry name" value="exoDNase_III"/>
    <property type="match status" value="1"/>
</dbReference>
<comment type="similarity">
    <text evidence="1">Belongs to the DNA repair enzymes AP/ExoA family.</text>
</comment>
<feature type="binding site" evidence="6">
    <location>
        <position position="37"/>
    </location>
    <ligand>
        <name>Mg(2+)</name>
        <dbReference type="ChEBI" id="CHEBI:18420"/>
        <label>1</label>
    </ligand>
</feature>
<dbReference type="GO" id="GO:0003677">
    <property type="term" value="F:DNA binding"/>
    <property type="evidence" value="ECO:0007669"/>
    <property type="project" value="InterPro"/>
</dbReference>
<feature type="active site" description="Proton acceptor" evidence="5">
    <location>
        <position position="280"/>
    </location>
</feature>
<evidence type="ECO:0000313" key="11">
    <source>
        <dbReference type="Proteomes" id="UP000002791"/>
    </source>
</evidence>
<evidence type="ECO:0000256" key="2">
    <source>
        <dbReference type="ARBA" id="ARBA00022723"/>
    </source>
</evidence>
<reference evidence="10 11" key="1">
    <citation type="submission" date="2011-11" db="EMBL/GenBank/DDBJ databases">
        <title>The Noncontiguous Finished sequence of Saccharomonospora cyanea NA-134.</title>
        <authorList>
            <consortium name="US DOE Joint Genome Institute"/>
            <person name="Lucas S."/>
            <person name="Han J."/>
            <person name="Lapidus A."/>
            <person name="Cheng J.-F."/>
            <person name="Goodwin L."/>
            <person name="Pitluck S."/>
            <person name="Peters L."/>
            <person name="Ovchinnikova G."/>
            <person name="Lu M."/>
            <person name="Detter J.C."/>
            <person name="Han C."/>
            <person name="Tapia R."/>
            <person name="Land M."/>
            <person name="Hauser L."/>
            <person name="Kyrpides N."/>
            <person name="Ivanova N."/>
            <person name="Pagani I."/>
            <person name="Brambilla E.-M."/>
            <person name="Klenk H.-P."/>
            <person name="Woyke T."/>
        </authorList>
    </citation>
    <scope>NUCLEOTIDE SEQUENCE [LARGE SCALE GENOMIC DNA]</scope>
    <source>
        <strain evidence="10 11">NA-134</strain>
    </source>
</reference>
<evidence type="ECO:0000256" key="7">
    <source>
        <dbReference type="PIRSR" id="PIRSR604808-3"/>
    </source>
</evidence>
<gene>
    <name evidence="10" type="ORF">SaccyDRAFT_1942</name>
</gene>
<feature type="site" description="Interaction with DNA substrate" evidence="7">
    <location>
        <position position="280"/>
    </location>
</feature>
<dbReference type="InterPro" id="IPR036691">
    <property type="entry name" value="Endo/exonu/phosph_ase_sf"/>
</dbReference>
<evidence type="ECO:0000259" key="9">
    <source>
        <dbReference type="Pfam" id="PF03372"/>
    </source>
</evidence>
<name>H5XJS0_9PSEU</name>
<feature type="site" description="Important for catalytic activity" evidence="7">
    <location>
        <position position="250"/>
    </location>
</feature>
<dbReference type="InterPro" id="IPR020847">
    <property type="entry name" value="AP_endonuclease_F1_BS"/>
</dbReference>
<feature type="active site" description="Proton donor/acceptor" evidence="5">
    <location>
        <position position="179"/>
    </location>
</feature>
<dbReference type="PANTHER" id="PTHR43250:SF2">
    <property type="entry name" value="EXODEOXYRIBONUCLEASE III"/>
    <property type="match status" value="1"/>
</dbReference>
<organism evidence="10 11">
    <name type="scientific">Saccharomonospora cyanea NA-134</name>
    <dbReference type="NCBI Taxonomy" id="882082"/>
    <lineage>
        <taxon>Bacteria</taxon>
        <taxon>Bacillati</taxon>
        <taxon>Actinomycetota</taxon>
        <taxon>Actinomycetes</taxon>
        <taxon>Pseudonocardiales</taxon>
        <taxon>Pseudonocardiaceae</taxon>
        <taxon>Saccharomonospora</taxon>
    </lineage>
</organism>
<keyword evidence="3" id="KW-0378">Hydrolase</keyword>
<dbReference type="Pfam" id="PF03372">
    <property type="entry name" value="Exo_endo_phos"/>
    <property type="match status" value="1"/>
</dbReference>
<feature type="region of interest" description="Disordered" evidence="8">
    <location>
        <begin position="270"/>
        <end position="289"/>
    </location>
</feature>
<keyword evidence="2 6" id="KW-0479">Metal-binding</keyword>
<accession>H5XJS0</accession>
<dbReference type="GO" id="GO:0008311">
    <property type="term" value="F:double-stranded DNA 3'-5' DNA exonuclease activity"/>
    <property type="evidence" value="ECO:0007669"/>
    <property type="project" value="InterPro"/>
</dbReference>
<protein>
    <submittedName>
        <fullName evidence="10">Exodeoxyribonuclease III</fullName>
    </submittedName>
</protein>
<dbReference type="eggNOG" id="COG0708">
    <property type="taxonomic scope" value="Bacteria"/>
</dbReference>
<feature type="binding site" evidence="6">
    <location>
        <position position="64"/>
    </location>
    <ligand>
        <name>Mg(2+)</name>
        <dbReference type="ChEBI" id="CHEBI:18420"/>
        <label>1</label>
    </ligand>
</feature>
<dbReference type="PROSITE" id="PS00726">
    <property type="entry name" value="AP_NUCLEASE_F1_1"/>
    <property type="match status" value="1"/>
</dbReference>
<evidence type="ECO:0000256" key="4">
    <source>
        <dbReference type="ARBA" id="ARBA00022842"/>
    </source>
</evidence>